<keyword evidence="4" id="KW-1185">Reference proteome</keyword>
<dbReference type="OrthoDB" id="9805185at2"/>
<proteinExistence type="inferred from homology"/>
<dbReference type="InterPro" id="IPR022951">
    <property type="entry name" value="UPF0309"/>
</dbReference>
<name>A0A1G8Y6A7_9BACI</name>
<dbReference type="InterPro" id="IPR046348">
    <property type="entry name" value="SIS_dom_sf"/>
</dbReference>
<gene>
    <name evidence="3" type="ORF">SAMN05216243_1433</name>
</gene>
<dbReference type="EMBL" id="FNFL01000002">
    <property type="protein sequence ID" value="SDJ98368.1"/>
    <property type="molecule type" value="Genomic_DNA"/>
</dbReference>
<dbReference type="STRING" id="407036.SAMN05216243_1433"/>
<dbReference type="AlphaFoldDB" id="A0A1G8Y6A7"/>
<accession>A0A1G8Y6A7</accession>
<dbReference type="Gene3D" id="3.40.50.10490">
    <property type="entry name" value="Glucose-6-phosphate isomerase like protein, domain 1"/>
    <property type="match status" value="1"/>
</dbReference>
<evidence type="ECO:0000313" key="3">
    <source>
        <dbReference type="EMBL" id="SDJ98368.1"/>
    </source>
</evidence>
<keyword evidence="3" id="KW-0413">Isomerase</keyword>
<dbReference type="GO" id="GO:0016853">
    <property type="term" value="F:isomerase activity"/>
    <property type="evidence" value="ECO:0007669"/>
    <property type="project" value="UniProtKB-KW"/>
</dbReference>
<dbReference type="CDD" id="cd05013">
    <property type="entry name" value="SIS_RpiR"/>
    <property type="match status" value="1"/>
</dbReference>
<dbReference type="InterPro" id="IPR035472">
    <property type="entry name" value="RpiR-like_SIS"/>
</dbReference>
<evidence type="ECO:0000259" key="2">
    <source>
        <dbReference type="PROSITE" id="PS51464"/>
    </source>
</evidence>
<dbReference type="RefSeq" id="WP_093212530.1">
    <property type="nucleotide sequence ID" value="NZ_FNFL01000002.1"/>
</dbReference>
<feature type="domain" description="SIS" evidence="2">
    <location>
        <begin position="31"/>
        <end position="205"/>
    </location>
</feature>
<dbReference type="PANTHER" id="PTHR30390:SF7">
    <property type="entry name" value="PHOSPHOHEPTOSE ISOMERASE"/>
    <property type="match status" value="1"/>
</dbReference>
<evidence type="ECO:0000256" key="1">
    <source>
        <dbReference type="HAMAP-Rule" id="MF_01240"/>
    </source>
</evidence>
<evidence type="ECO:0000313" key="4">
    <source>
        <dbReference type="Proteomes" id="UP000198694"/>
    </source>
</evidence>
<dbReference type="GO" id="GO:1901135">
    <property type="term" value="P:carbohydrate derivative metabolic process"/>
    <property type="evidence" value="ECO:0007669"/>
    <property type="project" value="InterPro"/>
</dbReference>
<sequence>MLAKYFDKIKTLLQVVEKEEFPAIEQAAEKVAESLQNDGVIHLFGCGHSHILTEEVYYRAGGLVPIHPILHEPLMLHEGAVRSSTLERKNDYAGQFMNDQDIRPGDVMLVLSTSGRNPVPVDAAKIAKEKGAFVIGITSIKYSKSQPSRHRSGNHLFDAVDLVIDNHSPIGDALLTHEKVEVNFTPSSTVIGAAIINGMFARSIAIMAENGFQPPVFLSGNIEGADAHNKQLIEKYADRVKL</sequence>
<organism evidence="3 4">
    <name type="scientific">Sediminibacillus albus</name>
    <dbReference type="NCBI Taxonomy" id="407036"/>
    <lineage>
        <taxon>Bacteria</taxon>
        <taxon>Bacillati</taxon>
        <taxon>Bacillota</taxon>
        <taxon>Bacilli</taxon>
        <taxon>Bacillales</taxon>
        <taxon>Bacillaceae</taxon>
        <taxon>Sediminibacillus</taxon>
    </lineage>
</organism>
<protein>
    <recommendedName>
        <fullName evidence="1">UPF0309 protein SAMN05216243_1433</fullName>
    </recommendedName>
</protein>
<dbReference type="Proteomes" id="UP000198694">
    <property type="component" value="Unassembled WGS sequence"/>
</dbReference>
<dbReference type="Pfam" id="PF13580">
    <property type="entry name" value="SIS_2"/>
    <property type="match status" value="1"/>
</dbReference>
<dbReference type="PANTHER" id="PTHR30390">
    <property type="entry name" value="SEDOHEPTULOSE 7-PHOSPHATE ISOMERASE / DNAA INITIATOR-ASSOCIATING FACTOR FOR REPLICATION INITIATION"/>
    <property type="match status" value="1"/>
</dbReference>
<dbReference type="HAMAP" id="MF_01240">
    <property type="entry name" value="UPF0309"/>
    <property type="match status" value="1"/>
</dbReference>
<dbReference type="InterPro" id="IPR001347">
    <property type="entry name" value="SIS_dom"/>
</dbReference>
<reference evidence="3 4" key="1">
    <citation type="submission" date="2016-10" db="EMBL/GenBank/DDBJ databases">
        <authorList>
            <person name="de Groot N.N."/>
        </authorList>
    </citation>
    <scope>NUCLEOTIDE SEQUENCE [LARGE SCALE GENOMIC DNA]</scope>
    <source>
        <strain evidence="3 4">CGMCC 1.6502</strain>
    </source>
</reference>
<dbReference type="SUPFAM" id="SSF53697">
    <property type="entry name" value="SIS domain"/>
    <property type="match status" value="1"/>
</dbReference>
<dbReference type="GO" id="GO:0097367">
    <property type="term" value="F:carbohydrate derivative binding"/>
    <property type="evidence" value="ECO:0007669"/>
    <property type="project" value="InterPro"/>
</dbReference>
<dbReference type="InterPro" id="IPR050099">
    <property type="entry name" value="SIS_GmhA/DiaA_subfam"/>
</dbReference>
<dbReference type="PROSITE" id="PS51464">
    <property type="entry name" value="SIS"/>
    <property type="match status" value="1"/>
</dbReference>
<dbReference type="NCBIfam" id="NF002805">
    <property type="entry name" value="PRK02947.1"/>
    <property type="match status" value="1"/>
</dbReference>
<comment type="similarity">
    <text evidence="1">Belongs to the UPF0309 family.</text>
</comment>